<dbReference type="OrthoDB" id="2735536at2759"/>
<dbReference type="Proteomes" id="UP001147747">
    <property type="component" value="Unassembled WGS sequence"/>
</dbReference>
<comment type="caution">
    <text evidence="4">The sequence shown here is derived from an EMBL/GenBank/DDBJ whole genome shotgun (WGS) entry which is preliminary data.</text>
</comment>
<evidence type="ECO:0000313" key="5">
    <source>
        <dbReference type="Proteomes" id="UP001147747"/>
    </source>
</evidence>
<dbReference type="SUPFAM" id="SSF51735">
    <property type="entry name" value="NAD(P)-binding Rossmann-fold domains"/>
    <property type="match status" value="1"/>
</dbReference>
<evidence type="ECO:0000313" key="4">
    <source>
        <dbReference type="EMBL" id="KAJ5369559.1"/>
    </source>
</evidence>
<organism evidence="4 5">
    <name type="scientific">Penicillium cosmopolitanum</name>
    <dbReference type="NCBI Taxonomy" id="1131564"/>
    <lineage>
        <taxon>Eukaryota</taxon>
        <taxon>Fungi</taxon>
        <taxon>Dikarya</taxon>
        <taxon>Ascomycota</taxon>
        <taxon>Pezizomycotina</taxon>
        <taxon>Eurotiomycetes</taxon>
        <taxon>Eurotiomycetidae</taxon>
        <taxon>Eurotiales</taxon>
        <taxon>Aspergillaceae</taxon>
        <taxon>Penicillium</taxon>
    </lineage>
</organism>
<dbReference type="RefSeq" id="XP_056480797.1">
    <property type="nucleotide sequence ID" value="XM_056638808.1"/>
</dbReference>
<dbReference type="PANTHER" id="PTHR10366">
    <property type="entry name" value="NAD DEPENDENT EPIMERASE/DEHYDRATASE"/>
    <property type="match status" value="1"/>
</dbReference>
<reference evidence="4" key="1">
    <citation type="submission" date="2022-12" db="EMBL/GenBank/DDBJ databases">
        <authorList>
            <person name="Petersen C."/>
        </authorList>
    </citation>
    <scope>NUCLEOTIDE SEQUENCE</scope>
    <source>
        <strain evidence="4">IBT 29677</strain>
    </source>
</reference>
<dbReference type="GeneID" id="81377788"/>
<evidence type="ECO:0000256" key="1">
    <source>
        <dbReference type="ARBA" id="ARBA00023002"/>
    </source>
</evidence>
<protein>
    <recommendedName>
        <fullName evidence="3">NAD-dependent epimerase/dehydratase domain-containing protein</fullName>
    </recommendedName>
</protein>
<dbReference type="AlphaFoldDB" id="A0A9W9S2S2"/>
<dbReference type="Pfam" id="PF01370">
    <property type="entry name" value="Epimerase"/>
    <property type="match status" value="1"/>
</dbReference>
<accession>A0A9W9S2S2</accession>
<dbReference type="InterPro" id="IPR036291">
    <property type="entry name" value="NAD(P)-bd_dom_sf"/>
</dbReference>
<dbReference type="InterPro" id="IPR001509">
    <property type="entry name" value="Epimerase_deHydtase"/>
</dbReference>
<feature type="domain" description="NAD-dependent epimerase/dehydratase" evidence="3">
    <location>
        <begin position="10"/>
        <end position="212"/>
    </location>
</feature>
<sequence>MTPIDSGSLVLVTGGNGFIAAHCIATLLRSGYKVRATVRSAEKGDSTRESLSAAGVSVSDLGDLEFVVVPDPTDLQRLSSALQGCQAVLHLASAFNYDAVPAEFEEKLMMPALKGTQVVCEAATQQSTVRRVVIMSSFASVYDASLGLQPGRVYTEEDWCPLTYEDGVNASAVPIAYRASKVVAERAAWDYVRDHQVNYQLVTLCPGMVFGKMIHPISSLSQLNASNQIVWGVLNAGRDGEIPPTKAPGMSEFRILPNFSFAYPECLVWIDVEDLAEASMKVLSYPATSHDRFLVTQASYDTQEIADVVRAQFPDRHQAPLGEPGNRLAHTHYSCDSSKAQRVLGLKFKGLKESIIPLAEQLYDMAKL</sequence>
<evidence type="ECO:0000256" key="2">
    <source>
        <dbReference type="ARBA" id="ARBA00023445"/>
    </source>
</evidence>
<reference evidence="4" key="2">
    <citation type="journal article" date="2023" name="IMA Fungus">
        <title>Comparative genomic study of the Penicillium genus elucidates a diverse pangenome and 15 lateral gene transfer events.</title>
        <authorList>
            <person name="Petersen C."/>
            <person name="Sorensen T."/>
            <person name="Nielsen M.R."/>
            <person name="Sondergaard T.E."/>
            <person name="Sorensen J.L."/>
            <person name="Fitzpatrick D.A."/>
            <person name="Frisvad J.C."/>
            <person name="Nielsen K.L."/>
        </authorList>
    </citation>
    <scope>NUCLEOTIDE SEQUENCE</scope>
    <source>
        <strain evidence="4">IBT 29677</strain>
    </source>
</reference>
<evidence type="ECO:0000259" key="3">
    <source>
        <dbReference type="Pfam" id="PF01370"/>
    </source>
</evidence>
<keyword evidence="5" id="KW-1185">Reference proteome</keyword>
<proteinExistence type="inferred from homology"/>
<dbReference type="GO" id="GO:0016616">
    <property type="term" value="F:oxidoreductase activity, acting on the CH-OH group of donors, NAD or NADP as acceptor"/>
    <property type="evidence" value="ECO:0007669"/>
    <property type="project" value="TreeGrafter"/>
</dbReference>
<name>A0A9W9S2S2_9EURO</name>
<dbReference type="InterPro" id="IPR050425">
    <property type="entry name" value="NAD(P)_dehydrat-like"/>
</dbReference>
<dbReference type="PANTHER" id="PTHR10366:SF579">
    <property type="entry name" value="3-BETA HYDROXYSTEROID DEHYDROGENASE_ISOMERASE FAMILY PROTEIN (AFU_ORTHOLOGUE AFUA_3G02250)"/>
    <property type="match status" value="1"/>
</dbReference>
<comment type="similarity">
    <text evidence="2">Belongs to the NAD(P)-dependent epimerase/dehydratase family. Dihydroflavonol-4-reductase subfamily.</text>
</comment>
<dbReference type="EMBL" id="JAPZBU010000013">
    <property type="protein sequence ID" value="KAJ5369559.1"/>
    <property type="molecule type" value="Genomic_DNA"/>
</dbReference>
<keyword evidence="1" id="KW-0560">Oxidoreductase</keyword>
<dbReference type="Gene3D" id="3.40.50.720">
    <property type="entry name" value="NAD(P)-binding Rossmann-like Domain"/>
    <property type="match status" value="1"/>
</dbReference>
<gene>
    <name evidence="4" type="ORF">N7509_014171</name>
</gene>